<protein>
    <recommendedName>
        <fullName evidence="3">DUF937 domain-containing protein</fullName>
    </recommendedName>
</protein>
<proteinExistence type="predicted"/>
<evidence type="ECO:0000313" key="1">
    <source>
        <dbReference type="EMBL" id="MCK0197834.1"/>
    </source>
</evidence>
<sequence>MLHQLHMWDRESLTTFLATYMGGMMGHIAQTLAVSPSLSEKQLEDRLSVKSIALGAFQRTGMSGLIPMLVDTSLMPFGIRGFNSRTTSQPTDIFANPTTGLLDDTREAISAIARPWVENRQMSKAEVKAIVRPIIWQNTLPVLYLLGLMSQGRPEFAPKSQGAH</sequence>
<evidence type="ECO:0008006" key="3">
    <source>
        <dbReference type="Google" id="ProtNLM"/>
    </source>
</evidence>
<organism evidence="1 2">
    <name type="scientific">Ancylobacter crimeensis</name>
    <dbReference type="NCBI Taxonomy" id="2579147"/>
    <lineage>
        <taxon>Bacteria</taxon>
        <taxon>Pseudomonadati</taxon>
        <taxon>Pseudomonadota</taxon>
        <taxon>Alphaproteobacteria</taxon>
        <taxon>Hyphomicrobiales</taxon>
        <taxon>Xanthobacteraceae</taxon>
        <taxon>Ancylobacter</taxon>
    </lineage>
</organism>
<reference evidence="1 2" key="1">
    <citation type="submission" date="2022-04" db="EMBL/GenBank/DDBJ databases">
        <authorList>
            <person name="Grouzdev D.S."/>
            <person name="Pantiukh K.S."/>
            <person name="Krutkina M.S."/>
        </authorList>
    </citation>
    <scope>NUCLEOTIDE SEQUENCE [LARGE SCALE GENOMIC DNA]</scope>
    <source>
        <strain evidence="1 2">6x-1</strain>
    </source>
</reference>
<comment type="caution">
    <text evidence="1">The sequence shown here is derived from an EMBL/GenBank/DDBJ whole genome shotgun (WGS) entry which is preliminary data.</text>
</comment>
<dbReference type="EMBL" id="JALKCH010000007">
    <property type="protein sequence ID" value="MCK0197834.1"/>
    <property type="molecule type" value="Genomic_DNA"/>
</dbReference>
<gene>
    <name evidence="1" type="ORF">MWN34_13040</name>
</gene>
<dbReference type="RefSeq" id="WP_247029720.1">
    <property type="nucleotide sequence ID" value="NZ_JALKCH010000007.1"/>
</dbReference>
<keyword evidence="2" id="KW-1185">Reference proteome</keyword>
<accession>A0ABT0DD02</accession>
<name>A0ABT0DD02_9HYPH</name>
<evidence type="ECO:0000313" key="2">
    <source>
        <dbReference type="Proteomes" id="UP001203284"/>
    </source>
</evidence>
<dbReference type="Proteomes" id="UP001203284">
    <property type="component" value="Unassembled WGS sequence"/>
</dbReference>